<dbReference type="InterPro" id="IPR014017">
    <property type="entry name" value="DNA_helicase_UvrD-like_C"/>
</dbReference>
<evidence type="ECO:0000256" key="11">
    <source>
        <dbReference type="ARBA" id="ARBA00034617"/>
    </source>
</evidence>
<name>A0A6G5QFY3_9BACT</name>
<keyword evidence="17" id="KW-1185">Reference proteome</keyword>
<keyword evidence="10" id="KW-0413">Isomerase</keyword>
<dbReference type="Gene3D" id="3.40.50.300">
    <property type="entry name" value="P-loop containing nucleotide triphosphate hydrolases"/>
    <property type="match status" value="4"/>
</dbReference>
<dbReference type="InterPro" id="IPR011604">
    <property type="entry name" value="PDDEXK-like_dom_sf"/>
</dbReference>
<reference evidence="16 17" key="1">
    <citation type="submission" date="2016-07" db="EMBL/GenBank/DDBJ databases">
        <title>Comparative genomics of the Campylobacter concisus group.</title>
        <authorList>
            <person name="Miller W.G."/>
            <person name="Yee E."/>
            <person name="Chapman M.H."/>
            <person name="Huynh S."/>
            <person name="Bono J.L."/>
            <person name="On S.L.W."/>
            <person name="StLeger J."/>
            <person name="Foster G."/>
            <person name="Parker C.T."/>
        </authorList>
    </citation>
    <scope>NUCLEOTIDE SEQUENCE [LARGE SCALE GENOMIC DNA]</scope>
    <source>
        <strain evidence="16 17">CCUG 21559</strain>
    </source>
</reference>
<dbReference type="Pfam" id="PF13361">
    <property type="entry name" value="UvrD_C"/>
    <property type="match status" value="1"/>
</dbReference>
<dbReference type="InterPro" id="IPR014016">
    <property type="entry name" value="UvrD-like_ATP-bd"/>
</dbReference>
<dbReference type="PANTHER" id="PTHR11070:SF67">
    <property type="entry name" value="DNA 3'-5' HELICASE"/>
    <property type="match status" value="1"/>
</dbReference>
<keyword evidence="7 14" id="KW-0067">ATP-binding</keyword>
<comment type="catalytic activity">
    <reaction evidence="13">
        <text>ATP + H2O = ADP + phosphate + H(+)</text>
        <dbReference type="Rhea" id="RHEA:13065"/>
        <dbReference type="ChEBI" id="CHEBI:15377"/>
        <dbReference type="ChEBI" id="CHEBI:15378"/>
        <dbReference type="ChEBI" id="CHEBI:30616"/>
        <dbReference type="ChEBI" id="CHEBI:43474"/>
        <dbReference type="ChEBI" id="CHEBI:456216"/>
        <dbReference type="EC" id="5.6.2.4"/>
    </reaction>
</comment>
<dbReference type="EMBL" id="CP012542">
    <property type="protein sequence ID" value="QCD44561.1"/>
    <property type="molecule type" value="Genomic_DNA"/>
</dbReference>
<dbReference type="GO" id="GO:0005829">
    <property type="term" value="C:cytosol"/>
    <property type="evidence" value="ECO:0007669"/>
    <property type="project" value="TreeGrafter"/>
</dbReference>
<keyword evidence="9" id="KW-0234">DNA repair</keyword>
<keyword evidence="1" id="KW-0540">Nuclease</keyword>
<evidence type="ECO:0000256" key="7">
    <source>
        <dbReference type="ARBA" id="ARBA00022840"/>
    </source>
</evidence>
<dbReference type="GO" id="GO:0003677">
    <property type="term" value="F:DNA binding"/>
    <property type="evidence" value="ECO:0007669"/>
    <property type="project" value="UniProtKB-KW"/>
</dbReference>
<evidence type="ECO:0000256" key="12">
    <source>
        <dbReference type="ARBA" id="ARBA00034808"/>
    </source>
</evidence>
<feature type="binding site" evidence="14">
    <location>
        <begin position="12"/>
        <end position="19"/>
    </location>
    <ligand>
        <name>ATP</name>
        <dbReference type="ChEBI" id="CHEBI:30616"/>
    </ligand>
</feature>
<dbReference type="NCBIfam" id="NF010485">
    <property type="entry name" value="PRK13909.1-2"/>
    <property type="match status" value="1"/>
</dbReference>
<evidence type="ECO:0000256" key="3">
    <source>
        <dbReference type="ARBA" id="ARBA00022763"/>
    </source>
</evidence>
<evidence type="ECO:0000313" key="17">
    <source>
        <dbReference type="Proteomes" id="UP000503264"/>
    </source>
</evidence>
<evidence type="ECO:0000256" key="8">
    <source>
        <dbReference type="ARBA" id="ARBA00023125"/>
    </source>
</evidence>
<dbReference type="EC" id="5.6.2.4" evidence="12"/>
<evidence type="ECO:0000256" key="9">
    <source>
        <dbReference type="ARBA" id="ARBA00023204"/>
    </source>
</evidence>
<dbReference type="Proteomes" id="UP000503264">
    <property type="component" value="Chromosome"/>
</dbReference>
<keyword evidence="2 14" id="KW-0547">Nucleotide-binding</keyword>
<dbReference type="GO" id="GO:0004527">
    <property type="term" value="F:exonuclease activity"/>
    <property type="evidence" value="ECO:0007669"/>
    <property type="project" value="UniProtKB-KW"/>
</dbReference>
<keyword evidence="5 14" id="KW-0347">Helicase</keyword>
<sequence length="920" mass="105190">MKIKDPYLALEASAGSGKTFALSVRYVALILSGANPKSITALTFTKKAANEMSSRIVDTFLNLSTKSRSSELDAVCEILNIKDTNEVLALRDKAQDEFLSSNLKIMTFDSFFALILRLFSLNLGLSPDYKNSSEVAEILNANFIKEVAKEPELLNLLAYYIIYFSKSKGSFFNTLDTFYENFDELDLSSKEPPNDTKVMSVVSWFKEKISNNQNSSKDAINAFDVKSVDELLQKPFLSRESLDYRTFSKIYTDEFDEKFAKLKLELKEYVINLEQYKIYQMCKFLKIYKKARFDLNVKLNELSFSDVTKLVARLLSSTDKDMLYFRLDGTITHLLIDEFQDTNVTQYNIIRPLIKEIVSGHGQNGIGSFFYVGDTKQSIYRFRGGKKELFNKLREDFSHIDTQSLEYNYRSAKILVEYVNSVFKTKIDGYATQKPTLKDGKEREGYLEIFASDEIVLECVKKVEWLIKNGVCADDISILCWKNDDIRAICDALSAKNINARDEGGMLLRNSPCVFALVNYTKFCLFKDEIYRQNAAAYVDTKLSMVEIDFSKTAKETLFYLAKKAGMSLQNLDILKLFEIASQSPSISDFIFDFENSDASIAKDNVSGVRVMTVHKSKGLEFKHVILCDKISRGANDTEPFLYEYDIQHGWQICQKVPNREYFDDNYAKLKEHSKELDDEEELNKLYVAMTRAKNSLIIVKRLTPDGKNPSYFSKYLLKNGSKTGVLELDCLKSGVVVKSEVNSDKKSAQKMINLVSVPRDKSVDKTENSDKNLQAIYFGTALHYLLEMSTEFNEPSISKAWTLMCNKFAKFLDKDSLDDIKNRALSLIKDSKFGSILNGARVYKEQILMFENEQKQLDLLCVKDDEVVVIDYKSSDFSIESNITQVKEYVQILGKIFPDKKISGVIFYILRDRISSIDI</sequence>
<evidence type="ECO:0000256" key="14">
    <source>
        <dbReference type="PROSITE-ProRule" id="PRU00560"/>
    </source>
</evidence>
<keyword evidence="6 16" id="KW-0269">Exonuclease</keyword>
<dbReference type="GO" id="GO:0043138">
    <property type="term" value="F:3'-5' DNA helicase activity"/>
    <property type="evidence" value="ECO:0007669"/>
    <property type="project" value="UniProtKB-EC"/>
</dbReference>
<evidence type="ECO:0000256" key="6">
    <source>
        <dbReference type="ARBA" id="ARBA00022839"/>
    </source>
</evidence>
<evidence type="ECO:0000256" key="5">
    <source>
        <dbReference type="ARBA" id="ARBA00022806"/>
    </source>
</evidence>
<dbReference type="Gene3D" id="3.90.320.10">
    <property type="match status" value="1"/>
</dbReference>
<dbReference type="SUPFAM" id="SSF52540">
    <property type="entry name" value="P-loop containing nucleoside triphosphate hydrolases"/>
    <property type="match status" value="1"/>
</dbReference>
<proteinExistence type="predicted"/>
<dbReference type="NCBIfam" id="NF010487">
    <property type="entry name" value="PRK13909.1-4"/>
    <property type="match status" value="1"/>
</dbReference>
<dbReference type="GO" id="GO:0005524">
    <property type="term" value="F:ATP binding"/>
    <property type="evidence" value="ECO:0007669"/>
    <property type="project" value="UniProtKB-UniRule"/>
</dbReference>
<dbReference type="PANTHER" id="PTHR11070">
    <property type="entry name" value="UVRD / RECB / PCRA DNA HELICASE FAMILY MEMBER"/>
    <property type="match status" value="1"/>
</dbReference>
<comment type="catalytic activity">
    <reaction evidence="11">
        <text>Couples ATP hydrolysis with the unwinding of duplex DNA by translocating in the 3'-5' direction.</text>
        <dbReference type="EC" id="5.6.2.4"/>
    </reaction>
</comment>
<organism evidence="16 17">
    <name type="scientific">Campylobacter mucosalis CCUG 21559</name>
    <dbReference type="NCBI Taxonomy" id="1032067"/>
    <lineage>
        <taxon>Bacteria</taxon>
        <taxon>Pseudomonadati</taxon>
        <taxon>Campylobacterota</taxon>
        <taxon>Epsilonproteobacteria</taxon>
        <taxon>Campylobacterales</taxon>
        <taxon>Campylobacteraceae</taxon>
        <taxon>Campylobacter</taxon>
    </lineage>
</organism>
<dbReference type="InterPro" id="IPR027417">
    <property type="entry name" value="P-loop_NTPase"/>
</dbReference>
<accession>A0A6G5QFY3</accession>
<keyword evidence="4 14" id="KW-0378">Hydrolase</keyword>
<feature type="domain" description="UvrD-like helicase ATP-binding" evidence="15">
    <location>
        <begin position="1"/>
        <end position="412"/>
    </location>
</feature>
<evidence type="ECO:0000256" key="13">
    <source>
        <dbReference type="ARBA" id="ARBA00048988"/>
    </source>
</evidence>
<evidence type="ECO:0000256" key="4">
    <source>
        <dbReference type="ARBA" id="ARBA00022801"/>
    </source>
</evidence>
<gene>
    <name evidence="16" type="primary">addA</name>
    <name evidence="16" type="ORF">CMUC_0764</name>
</gene>
<evidence type="ECO:0000313" key="16">
    <source>
        <dbReference type="EMBL" id="QCD44561.1"/>
    </source>
</evidence>
<evidence type="ECO:0000256" key="2">
    <source>
        <dbReference type="ARBA" id="ARBA00022741"/>
    </source>
</evidence>
<dbReference type="AlphaFoldDB" id="A0A6G5QFY3"/>
<keyword evidence="8" id="KW-0238">DNA-binding</keyword>
<dbReference type="GO" id="GO:0000725">
    <property type="term" value="P:recombinational repair"/>
    <property type="evidence" value="ECO:0007669"/>
    <property type="project" value="TreeGrafter"/>
</dbReference>
<evidence type="ECO:0000259" key="15">
    <source>
        <dbReference type="PROSITE" id="PS51198"/>
    </source>
</evidence>
<dbReference type="PROSITE" id="PS51198">
    <property type="entry name" value="UVRD_HELICASE_ATP_BIND"/>
    <property type="match status" value="1"/>
</dbReference>
<dbReference type="Pfam" id="PF00580">
    <property type="entry name" value="UvrD-helicase"/>
    <property type="match status" value="1"/>
</dbReference>
<dbReference type="RefSeq" id="WP_171993648.1">
    <property type="nucleotide sequence ID" value="NZ_CP012542.1"/>
</dbReference>
<evidence type="ECO:0000256" key="10">
    <source>
        <dbReference type="ARBA" id="ARBA00023235"/>
    </source>
</evidence>
<dbReference type="InterPro" id="IPR000212">
    <property type="entry name" value="DNA_helicase_UvrD/REP"/>
</dbReference>
<keyword evidence="3" id="KW-0227">DNA damage</keyword>
<protein>
    <recommendedName>
        <fullName evidence="12">DNA 3'-5' helicase</fullName>
        <ecNumber evidence="12">5.6.2.4</ecNumber>
    </recommendedName>
</protein>
<evidence type="ECO:0000256" key="1">
    <source>
        <dbReference type="ARBA" id="ARBA00022722"/>
    </source>
</evidence>